<sequence length="126" mass="14845">MNDLKSYFEHQLIKQTKEYNIFSVLHREDDETRLHSRFLAFLLDPKESHNIGDMFFKLFLEQVLNIYFDYTNYEVKKEFQFIDILIHNDSDAVIIENKIYAGDSNHKDTVDEVGDGASDIKVGYKG</sequence>
<reference evidence="1 2" key="1">
    <citation type="submission" date="2021-01" db="EMBL/GenBank/DDBJ databases">
        <title>C459-1 draft genome sequence.</title>
        <authorList>
            <person name="Zhang X.-F."/>
        </authorList>
    </citation>
    <scope>NUCLEOTIDE SEQUENCE [LARGE SCALE GENOMIC DNA]</scope>
    <source>
        <strain evidence="2">C459-1</strain>
    </source>
</reference>
<accession>A0ABS1R8U1</accession>
<dbReference type="InterPro" id="IPR029470">
    <property type="entry name" value="PDDEXK_4"/>
</dbReference>
<dbReference type="Pfam" id="PF14281">
    <property type="entry name" value="PDDEXK_4"/>
    <property type="match status" value="1"/>
</dbReference>
<gene>
    <name evidence="1" type="ORF">JKG61_20205</name>
</gene>
<keyword evidence="2" id="KW-1185">Reference proteome</keyword>
<proteinExistence type="predicted"/>
<dbReference type="Proteomes" id="UP000625283">
    <property type="component" value="Unassembled WGS sequence"/>
</dbReference>
<organism evidence="1 2">
    <name type="scientific">Sphingobacterium faecale</name>
    <dbReference type="NCBI Taxonomy" id="2803775"/>
    <lineage>
        <taxon>Bacteria</taxon>
        <taxon>Pseudomonadati</taxon>
        <taxon>Bacteroidota</taxon>
        <taxon>Sphingobacteriia</taxon>
        <taxon>Sphingobacteriales</taxon>
        <taxon>Sphingobacteriaceae</taxon>
        <taxon>Sphingobacterium</taxon>
    </lineage>
</organism>
<evidence type="ECO:0000313" key="1">
    <source>
        <dbReference type="EMBL" id="MBL1411093.1"/>
    </source>
</evidence>
<evidence type="ECO:0000313" key="2">
    <source>
        <dbReference type="Proteomes" id="UP000625283"/>
    </source>
</evidence>
<dbReference type="EMBL" id="JAERTY010000012">
    <property type="protein sequence ID" value="MBL1411093.1"/>
    <property type="molecule type" value="Genomic_DNA"/>
</dbReference>
<comment type="caution">
    <text evidence="1">The sequence shown here is derived from an EMBL/GenBank/DDBJ whole genome shotgun (WGS) entry which is preliminary data.</text>
</comment>
<name>A0ABS1R8U1_9SPHI</name>
<protein>
    <submittedName>
        <fullName evidence="1">PD-(D/E)XK nuclease family protein</fullName>
    </submittedName>
</protein>